<keyword evidence="1" id="KW-0812">Transmembrane</keyword>
<dbReference type="Pfam" id="PF13367">
    <property type="entry name" value="PrsW-protease"/>
    <property type="match status" value="1"/>
</dbReference>
<dbReference type="GO" id="GO:0008237">
    <property type="term" value="F:metallopeptidase activity"/>
    <property type="evidence" value="ECO:0007669"/>
    <property type="project" value="UniProtKB-KW"/>
</dbReference>
<feature type="transmembrane region" description="Helical" evidence="1">
    <location>
        <begin position="6"/>
        <end position="28"/>
    </location>
</feature>
<dbReference type="RefSeq" id="WP_160363662.1">
    <property type="nucleotide sequence ID" value="NZ_JACEIB010000003.1"/>
</dbReference>
<evidence type="ECO:0000256" key="1">
    <source>
        <dbReference type="SAM" id="Phobius"/>
    </source>
</evidence>
<name>A0A838L3A0_9SPHN</name>
<comment type="caution">
    <text evidence="2">The sequence shown here is derived from an EMBL/GenBank/DDBJ whole genome shotgun (WGS) entry which is preliminary data.</text>
</comment>
<keyword evidence="1" id="KW-1133">Transmembrane helix</keyword>
<proteinExistence type="predicted"/>
<dbReference type="Proteomes" id="UP000570166">
    <property type="component" value="Unassembled WGS sequence"/>
</dbReference>
<keyword evidence="1" id="KW-0472">Membrane</keyword>
<feature type="transmembrane region" description="Helical" evidence="1">
    <location>
        <begin position="174"/>
        <end position="193"/>
    </location>
</feature>
<keyword evidence="2" id="KW-0645">Protease</keyword>
<organism evidence="2 3">
    <name type="scientific">Sphingomonas chungangi</name>
    <dbReference type="NCBI Taxonomy" id="2683589"/>
    <lineage>
        <taxon>Bacteria</taxon>
        <taxon>Pseudomonadati</taxon>
        <taxon>Pseudomonadota</taxon>
        <taxon>Alphaproteobacteria</taxon>
        <taxon>Sphingomonadales</taxon>
        <taxon>Sphingomonadaceae</taxon>
        <taxon>Sphingomonas</taxon>
    </lineage>
</organism>
<dbReference type="PANTHER" id="PTHR36844">
    <property type="entry name" value="PROTEASE PRSW"/>
    <property type="match status" value="1"/>
</dbReference>
<keyword evidence="2" id="KW-0482">Metalloprotease</keyword>
<evidence type="ECO:0000313" key="2">
    <source>
        <dbReference type="EMBL" id="MBA2933871.1"/>
    </source>
</evidence>
<dbReference type="GO" id="GO:0006508">
    <property type="term" value="P:proteolysis"/>
    <property type="evidence" value="ECO:0007669"/>
    <property type="project" value="UniProtKB-KW"/>
</dbReference>
<evidence type="ECO:0000313" key="3">
    <source>
        <dbReference type="Proteomes" id="UP000570166"/>
    </source>
</evidence>
<feature type="transmembrane region" description="Helical" evidence="1">
    <location>
        <begin position="103"/>
        <end position="120"/>
    </location>
</feature>
<dbReference type="AlphaFoldDB" id="A0A838L3A0"/>
<feature type="transmembrane region" description="Helical" evidence="1">
    <location>
        <begin position="40"/>
        <end position="66"/>
    </location>
</feature>
<feature type="transmembrane region" description="Helical" evidence="1">
    <location>
        <begin position="199"/>
        <end position="218"/>
    </location>
</feature>
<gene>
    <name evidence="2" type="ORF">HZF05_07120</name>
</gene>
<dbReference type="InterPro" id="IPR026898">
    <property type="entry name" value="PrsW"/>
</dbReference>
<protein>
    <submittedName>
        <fullName evidence="2">PrsW family intramembrane metalloprotease</fullName>
    </submittedName>
</protein>
<dbReference type="EMBL" id="JACEIB010000003">
    <property type="protein sequence ID" value="MBA2933871.1"/>
    <property type="molecule type" value="Genomic_DNA"/>
</dbReference>
<feature type="transmembrane region" description="Helical" evidence="1">
    <location>
        <begin position="132"/>
        <end position="153"/>
    </location>
</feature>
<sequence>MTIAEAMNWAIALLPVLLLLAAFEWLDVFHLMTRKETAKLLGLGGLAAVLAYPVSGVFLDALPLGFSVYSRFVAPWIEEALKGTMVVWLFWRNRIGYKIDAALSGFAIGAGFSLIENAIYLSRFSGFDPGIWLVRGLGTAVMHGGSVAIFATLAHQCCEHEMLRSAGAWRLHPFHFLPGYGLAVAIHTAFNQFPDQPLIAMLLTAILVPLALMAIFNLGGSEARNWLTGESARHQADLDELADGRLPDSDAGRAIGALAANEPRVIDYWRLMTEIVLGAERTMIERTADQRLDRYAEADRARFARLTELEAAIDRPTLLALGRLMPFSRNDLWEVSELREQLRRH</sequence>
<reference evidence="2 3" key="1">
    <citation type="submission" date="2020-07" db="EMBL/GenBank/DDBJ databases">
        <authorList>
            <person name="Sun Q."/>
        </authorList>
    </citation>
    <scope>NUCLEOTIDE SEQUENCE [LARGE SCALE GENOMIC DNA]</scope>
    <source>
        <strain evidence="2 3">CGMCC 1.13654</strain>
    </source>
</reference>
<keyword evidence="3" id="KW-1185">Reference proteome</keyword>
<dbReference type="PANTHER" id="PTHR36844:SF1">
    <property type="entry name" value="PROTEASE PRSW"/>
    <property type="match status" value="1"/>
</dbReference>
<keyword evidence="2" id="KW-0378">Hydrolase</keyword>
<accession>A0A838L3A0</accession>